<organism evidence="1 2">
    <name type="scientific">Panicum miliaceum</name>
    <name type="common">Proso millet</name>
    <name type="synonym">Broomcorn millet</name>
    <dbReference type="NCBI Taxonomy" id="4540"/>
    <lineage>
        <taxon>Eukaryota</taxon>
        <taxon>Viridiplantae</taxon>
        <taxon>Streptophyta</taxon>
        <taxon>Embryophyta</taxon>
        <taxon>Tracheophyta</taxon>
        <taxon>Spermatophyta</taxon>
        <taxon>Magnoliopsida</taxon>
        <taxon>Liliopsida</taxon>
        <taxon>Poales</taxon>
        <taxon>Poaceae</taxon>
        <taxon>PACMAD clade</taxon>
        <taxon>Panicoideae</taxon>
        <taxon>Panicodae</taxon>
        <taxon>Paniceae</taxon>
        <taxon>Panicinae</taxon>
        <taxon>Panicum</taxon>
        <taxon>Panicum sect. Panicum</taxon>
    </lineage>
</organism>
<sequence length="125" mass="14510">MATSVIWSTVGRPCCSQHAGGMNLKGLSRYLDICPPCIRTRRGRVSLSKRKFERTSTFSLIHDFKERIRPSVRPFTPADHLLSYCHHVQWSKGFMFHEYFSIPASWKDVEEIECTRSRNPSPIHD</sequence>
<proteinExistence type="predicted"/>
<accession>A0A3L6T9M8</accession>
<gene>
    <name evidence="1" type="ORF">C2845_PM03G05390</name>
</gene>
<dbReference type="AlphaFoldDB" id="A0A3L6T9M8"/>
<dbReference type="OrthoDB" id="10497819at2759"/>
<name>A0A3L6T9M8_PANMI</name>
<keyword evidence="2" id="KW-1185">Reference proteome</keyword>
<dbReference type="Proteomes" id="UP000275267">
    <property type="component" value="Unassembled WGS sequence"/>
</dbReference>
<comment type="caution">
    <text evidence="1">The sequence shown here is derived from an EMBL/GenBank/DDBJ whole genome shotgun (WGS) entry which is preliminary data.</text>
</comment>
<reference evidence="2" key="1">
    <citation type="journal article" date="2019" name="Nat. Commun.">
        <title>The genome of broomcorn millet.</title>
        <authorList>
            <person name="Zou C."/>
            <person name="Miki D."/>
            <person name="Li D."/>
            <person name="Tang Q."/>
            <person name="Xiao L."/>
            <person name="Rajput S."/>
            <person name="Deng P."/>
            <person name="Jia W."/>
            <person name="Huang R."/>
            <person name="Zhang M."/>
            <person name="Sun Y."/>
            <person name="Hu J."/>
            <person name="Fu X."/>
            <person name="Schnable P.S."/>
            <person name="Li F."/>
            <person name="Zhang H."/>
            <person name="Feng B."/>
            <person name="Zhu X."/>
            <person name="Liu R."/>
            <person name="Schnable J.C."/>
            <person name="Zhu J.-K."/>
            <person name="Zhang H."/>
        </authorList>
    </citation>
    <scope>NUCLEOTIDE SEQUENCE [LARGE SCALE GENOMIC DNA]</scope>
</reference>
<evidence type="ECO:0000313" key="2">
    <source>
        <dbReference type="Proteomes" id="UP000275267"/>
    </source>
</evidence>
<dbReference type="EMBL" id="PQIB02000002">
    <property type="protein sequence ID" value="RLN34909.1"/>
    <property type="molecule type" value="Genomic_DNA"/>
</dbReference>
<evidence type="ECO:0000313" key="1">
    <source>
        <dbReference type="EMBL" id="RLN34909.1"/>
    </source>
</evidence>
<protein>
    <submittedName>
        <fullName evidence="1">Uncharacterized protein</fullName>
    </submittedName>
</protein>